<evidence type="ECO:0000313" key="2">
    <source>
        <dbReference type="Proteomes" id="UP000276215"/>
    </source>
</evidence>
<sequence length="107" mass="11996">MWTGGPFLLQILLSGKPQSAMIALDAARFHHSPKVLNLLREHDITPILILEGCISLIQVIDISVNKPLKQIIQDELDTVMEMMGQQALDTLDDVTESAITKRRIFMT</sequence>
<organism evidence="1 2">
    <name type="scientific">Choiromyces venosus 120613-1</name>
    <dbReference type="NCBI Taxonomy" id="1336337"/>
    <lineage>
        <taxon>Eukaryota</taxon>
        <taxon>Fungi</taxon>
        <taxon>Dikarya</taxon>
        <taxon>Ascomycota</taxon>
        <taxon>Pezizomycotina</taxon>
        <taxon>Pezizomycetes</taxon>
        <taxon>Pezizales</taxon>
        <taxon>Tuberaceae</taxon>
        <taxon>Choiromyces</taxon>
    </lineage>
</organism>
<dbReference type="AlphaFoldDB" id="A0A3N4JY12"/>
<evidence type="ECO:0008006" key="3">
    <source>
        <dbReference type="Google" id="ProtNLM"/>
    </source>
</evidence>
<dbReference type="OrthoDB" id="5427804at2759"/>
<proteinExistence type="predicted"/>
<name>A0A3N4JY12_9PEZI</name>
<evidence type="ECO:0000313" key="1">
    <source>
        <dbReference type="EMBL" id="RPB03180.1"/>
    </source>
</evidence>
<protein>
    <recommendedName>
        <fullName evidence="3">DDE-1 domain-containing protein</fullName>
    </recommendedName>
</protein>
<dbReference type="EMBL" id="ML120364">
    <property type="protein sequence ID" value="RPB03180.1"/>
    <property type="molecule type" value="Genomic_DNA"/>
</dbReference>
<accession>A0A3N4JY12</accession>
<gene>
    <name evidence="1" type="ORF">L873DRAFT_1841475</name>
</gene>
<dbReference type="Proteomes" id="UP000276215">
    <property type="component" value="Unassembled WGS sequence"/>
</dbReference>
<reference evidence="1 2" key="1">
    <citation type="journal article" date="2018" name="Nat. Ecol. Evol.">
        <title>Pezizomycetes genomes reveal the molecular basis of ectomycorrhizal truffle lifestyle.</title>
        <authorList>
            <person name="Murat C."/>
            <person name="Payen T."/>
            <person name="Noel B."/>
            <person name="Kuo A."/>
            <person name="Morin E."/>
            <person name="Chen J."/>
            <person name="Kohler A."/>
            <person name="Krizsan K."/>
            <person name="Balestrini R."/>
            <person name="Da Silva C."/>
            <person name="Montanini B."/>
            <person name="Hainaut M."/>
            <person name="Levati E."/>
            <person name="Barry K.W."/>
            <person name="Belfiori B."/>
            <person name="Cichocki N."/>
            <person name="Clum A."/>
            <person name="Dockter R.B."/>
            <person name="Fauchery L."/>
            <person name="Guy J."/>
            <person name="Iotti M."/>
            <person name="Le Tacon F."/>
            <person name="Lindquist E.A."/>
            <person name="Lipzen A."/>
            <person name="Malagnac F."/>
            <person name="Mello A."/>
            <person name="Molinier V."/>
            <person name="Miyauchi S."/>
            <person name="Poulain J."/>
            <person name="Riccioni C."/>
            <person name="Rubini A."/>
            <person name="Sitrit Y."/>
            <person name="Splivallo R."/>
            <person name="Traeger S."/>
            <person name="Wang M."/>
            <person name="Zifcakova L."/>
            <person name="Wipf D."/>
            <person name="Zambonelli A."/>
            <person name="Paolocci F."/>
            <person name="Nowrousian M."/>
            <person name="Ottonello S."/>
            <person name="Baldrian P."/>
            <person name="Spatafora J.W."/>
            <person name="Henrissat B."/>
            <person name="Nagy L.G."/>
            <person name="Aury J.M."/>
            <person name="Wincker P."/>
            <person name="Grigoriev I.V."/>
            <person name="Bonfante P."/>
            <person name="Martin F.M."/>
        </authorList>
    </citation>
    <scope>NUCLEOTIDE SEQUENCE [LARGE SCALE GENOMIC DNA]</scope>
    <source>
        <strain evidence="1 2">120613-1</strain>
    </source>
</reference>
<keyword evidence="2" id="KW-1185">Reference proteome</keyword>